<dbReference type="RefSeq" id="WP_378132048.1">
    <property type="nucleotide sequence ID" value="NZ_JBHSMI010000020.1"/>
</dbReference>
<keyword evidence="3" id="KW-1133">Transmembrane helix</keyword>
<evidence type="ECO:0000256" key="2">
    <source>
        <dbReference type="SAM" id="MobiDB-lite"/>
    </source>
</evidence>
<proteinExistence type="predicted"/>
<keyword evidence="3" id="KW-0812">Transmembrane</keyword>
<evidence type="ECO:0000256" key="1">
    <source>
        <dbReference type="SAM" id="Coils"/>
    </source>
</evidence>
<comment type="caution">
    <text evidence="5">The sequence shown here is derived from an EMBL/GenBank/DDBJ whole genome shotgun (WGS) entry which is preliminary data.</text>
</comment>
<organism evidence="5 6">
    <name type="scientific">Cohnella soli</name>
    <dbReference type="NCBI Taxonomy" id="425005"/>
    <lineage>
        <taxon>Bacteria</taxon>
        <taxon>Bacillati</taxon>
        <taxon>Bacillota</taxon>
        <taxon>Bacilli</taxon>
        <taxon>Bacillales</taxon>
        <taxon>Paenibacillaceae</taxon>
        <taxon>Cohnella</taxon>
    </lineage>
</organism>
<keyword evidence="1" id="KW-0175">Coiled coil</keyword>
<feature type="transmembrane region" description="Helical" evidence="3">
    <location>
        <begin position="308"/>
        <end position="334"/>
    </location>
</feature>
<reference evidence="6" key="1">
    <citation type="journal article" date="2019" name="Int. J. Syst. Evol. Microbiol.">
        <title>The Global Catalogue of Microorganisms (GCM) 10K type strain sequencing project: providing services to taxonomists for standard genome sequencing and annotation.</title>
        <authorList>
            <consortium name="The Broad Institute Genomics Platform"/>
            <consortium name="The Broad Institute Genome Sequencing Center for Infectious Disease"/>
            <person name="Wu L."/>
            <person name="Ma J."/>
        </authorList>
    </citation>
    <scope>NUCLEOTIDE SEQUENCE [LARGE SCALE GENOMIC DNA]</scope>
    <source>
        <strain evidence="6">CGMCC 1.18575</strain>
    </source>
</reference>
<evidence type="ECO:0000259" key="4">
    <source>
        <dbReference type="Pfam" id="PF14257"/>
    </source>
</evidence>
<keyword evidence="3" id="KW-0472">Membrane</keyword>
<evidence type="ECO:0000256" key="3">
    <source>
        <dbReference type="SAM" id="Phobius"/>
    </source>
</evidence>
<name>A0ABW0HT63_9BACL</name>
<feature type="compositionally biased region" description="Acidic residues" evidence="2">
    <location>
        <begin position="363"/>
        <end position="378"/>
    </location>
</feature>
<accession>A0ABW0HT63</accession>
<protein>
    <submittedName>
        <fullName evidence="5">DUF4349 domain-containing protein</fullName>
    </submittedName>
</protein>
<evidence type="ECO:0000313" key="5">
    <source>
        <dbReference type="EMBL" id="MFC5403047.1"/>
    </source>
</evidence>
<feature type="domain" description="DUF4349" evidence="4">
    <location>
        <begin position="113"/>
        <end position="328"/>
    </location>
</feature>
<dbReference type="InterPro" id="IPR025645">
    <property type="entry name" value="DUF4349"/>
</dbReference>
<evidence type="ECO:0000313" key="6">
    <source>
        <dbReference type="Proteomes" id="UP001596113"/>
    </source>
</evidence>
<keyword evidence="6" id="KW-1185">Reference proteome</keyword>
<dbReference type="Pfam" id="PF14257">
    <property type="entry name" value="DUF4349"/>
    <property type="match status" value="1"/>
</dbReference>
<dbReference type="EMBL" id="JBHSMI010000020">
    <property type="protein sequence ID" value="MFC5403047.1"/>
    <property type="molecule type" value="Genomic_DNA"/>
</dbReference>
<gene>
    <name evidence="5" type="ORF">ACFPOF_09925</name>
</gene>
<sequence>MGELAVRVRRLLFVVIALLLVSGLVACSGASDEDDSAKERAPMADYEGAQAEGNSVNAQFSEASPAAKMSVSDDKAIASSAPVASISVTSAKSGEAGTAGIGQIADANADFGRKVIYKANLVMKVEQFRTAEEQLTNLIHLSGAYVLQFSDSRNVDEVGATYVIKVPSDGFSSFLGQLQKIKNLDFQRQVEGSDVTEEYVDLESRLKAKQVVEARLLSFMDKATKTDDLVRFSNELAQVQEEIEQVKGRMRFLQQNVAFSTVSLRLYEATGAEKKPDVKEDKEDKGFGDKLSDALSGSANVLRKFGEGVLIVLAALLPVLIVVAVVGIPAYFAVRRRSATRKRLAEERRKQWNNAVPPTEGDVNGEQEAEADSQDDNR</sequence>
<feature type="coiled-coil region" evidence="1">
    <location>
        <begin position="222"/>
        <end position="256"/>
    </location>
</feature>
<feature type="region of interest" description="Disordered" evidence="2">
    <location>
        <begin position="344"/>
        <end position="378"/>
    </location>
</feature>
<dbReference type="Proteomes" id="UP001596113">
    <property type="component" value="Unassembled WGS sequence"/>
</dbReference>
<dbReference type="PROSITE" id="PS51257">
    <property type="entry name" value="PROKAR_LIPOPROTEIN"/>
    <property type="match status" value="1"/>
</dbReference>